<keyword evidence="2" id="KW-1133">Transmembrane helix</keyword>
<evidence type="ECO:0000256" key="2">
    <source>
        <dbReference type="SAM" id="Phobius"/>
    </source>
</evidence>
<dbReference type="AlphaFoldDB" id="A0A284R8F4"/>
<dbReference type="STRING" id="47428.A0A284R8F4"/>
<keyword evidence="4" id="KW-1185">Reference proteome</keyword>
<feature type="transmembrane region" description="Helical" evidence="2">
    <location>
        <begin position="192"/>
        <end position="214"/>
    </location>
</feature>
<dbReference type="Proteomes" id="UP000219338">
    <property type="component" value="Unassembled WGS sequence"/>
</dbReference>
<reference evidence="4" key="1">
    <citation type="journal article" date="2017" name="Nat. Ecol. Evol.">
        <title>Genome expansion and lineage-specific genetic innovations in the forest pathogenic fungi Armillaria.</title>
        <authorList>
            <person name="Sipos G."/>
            <person name="Prasanna A.N."/>
            <person name="Walter M.C."/>
            <person name="O'Connor E."/>
            <person name="Balint B."/>
            <person name="Krizsan K."/>
            <person name="Kiss B."/>
            <person name="Hess J."/>
            <person name="Varga T."/>
            <person name="Slot J."/>
            <person name="Riley R."/>
            <person name="Boka B."/>
            <person name="Rigling D."/>
            <person name="Barry K."/>
            <person name="Lee J."/>
            <person name="Mihaltcheva S."/>
            <person name="LaButti K."/>
            <person name="Lipzen A."/>
            <person name="Waldron R."/>
            <person name="Moloney N.M."/>
            <person name="Sperisen C."/>
            <person name="Kredics L."/>
            <person name="Vagvoelgyi C."/>
            <person name="Patrignani A."/>
            <person name="Fitzpatrick D."/>
            <person name="Nagy I."/>
            <person name="Doyle S."/>
            <person name="Anderson J.B."/>
            <person name="Grigoriev I.V."/>
            <person name="Gueldener U."/>
            <person name="Muensterkoetter M."/>
            <person name="Nagy L.G."/>
        </authorList>
    </citation>
    <scope>NUCLEOTIDE SEQUENCE [LARGE SCALE GENOMIC DNA]</scope>
    <source>
        <strain evidence="4">C18/9</strain>
    </source>
</reference>
<evidence type="ECO:0000313" key="4">
    <source>
        <dbReference type="Proteomes" id="UP000219338"/>
    </source>
</evidence>
<name>A0A284R8F4_ARMOS</name>
<feature type="transmembrane region" description="Helical" evidence="2">
    <location>
        <begin position="24"/>
        <end position="46"/>
    </location>
</feature>
<evidence type="ECO:0000256" key="1">
    <source>
        <dbReference type="SAM" id="MobiDB-lite"/>
    </source>
</evidence>
<gene>
    <name evidence="3" type="ORF">ARMOST_08359</name>
</gene>
<evidence type="ECO:0000313" key="3">
    <source>
        <dbReference type="EMBL" id="SJL04988.1"/>
    </source>
</evidence>
<dbReference type="OrthoDB" id="3267806at2759"/>
<feature type="transmembrane region" description="Helical" evidence="2">
    <location>
        <begin position="67"/>
        <end position="89"/>
    </location>
</feature>
<keyword evidence="2" id="KW-0812">Transmembrane</keyword>
<dbReference type="OMA" id="LLICATM"/>
<dbReference type="EMBL" id="FUEG01000005">
    <property type="protein sequence ID" value="SJL04988.1"/>
    <property type="molecule type" value="Genomic_DNA"/>
</dbReference>
<keyword evidence="2" id="KW-0472">Membrane</keyword>
<protein>
    <submittedName>
        <fullName evidence="3">Uncharacterized protein</fullName>
    </submittedName>
</protein>
<organism evidence="3 4">
    <name type="scientific">Armillaria ostoyae</name>
    <name type="common">Armillaria root rot fungus</name>
    <dbReference type="NCBI Taxonomy" id="47428"/>
    <lineage>
        <taxon>Eukaryota</taxon>
        <taxon>Fungi</taxon>
        <taxon>Dikarya</taxon>
        <taxon>Basidiomycota</taxon>
        <taxon>Agaricomycotina</taxon>
        <taxon>Agaricomycetes</taxon>
        <taxon>Agaricomycetidae</taxon>
        <taxon>Agaricales</taxon>
        <taxon>Marasmiineae</taxon>
        <taxon>Physalacriaceae</taxon>
        <taxon>Armillaria</taxon>
    </lineage>
</organism>
<feature type="transmembrane region" description="Helical" evidence="2">
    <location>
        <begin position="234"/>
        <end position="258"/>
    </location>
</feature>
<proteinExistence type="predicted"/>
<sequence>MSTELDPAWTPDEGSVTLLNERTWLIGAILTGVGYGVVLTLTVICLTRLLDSLRRRRGSNPKLTSFWLVYVILIFLFATMFVAGSSTMAQYSFIDYRLFPGGPAAFEEVMFSLPVSEMGNVAFVLSNWFADAVVVWRCLVVYQGTGVPLWFIALVPGLTYVASWVLGLLWLIQVSAPSSSPWATSTINFTQPYFWTSFSLNVFMTLAIVMRLFLFRYRISKAMGPSYGRQYTSIASMIVESSLLYTSFQLLFIVPFGLNSAVQTIFIQPLSQVQVIAPLLIIFRVSSGQAWTSDTSTQIFKSREDRDVELAQQGMKVSLPNGTHTPSTLTSQPMAFAKPRGQETITSTTSD</sequence>
<feature type="compositionally biased region" description="Polar residues" evidence="1">
    <location>
        <begin position="320"/>
        <end position="333"/>
    </location>
</feature>
<feature type="region of interest" description="Disordered" evidence="1">
    <location>
        <begin position="316"/>
        <end position="351"/>
    </location>
</feature>
<accession>A0A284R8F4</accession>
<feature type="transmembrane region" description="Helical" evidence="2">
    <location>
        <begin position="149"/>
        <end position="172"/>
    </location>
</feature>